<dbReference type="VEuPathDB" id="VectorBase:GPPI015882"/>
<organism evidence="2 3">
    <name type="scientific">Glossina palpalis gambiensis</name>
    <dbReference type="NCBI Taxonomy" id="67801"/>
    <lineage>
        <taxon>Eukaryota</taxon>
        <taxon>Metazoa</taxon>
        <taxon>Ecdysozoa</taxon>
        <taxon>Arthropoda</taxon>
        <taxon>Hexapoda</taxon>
        <taxon>Insecta</taxon>
        <taxon>Pterygota</taxon>
        <taxon>Neoptera</taxon>
        <taxon>Endopterygota</taxon>
        <taxon>Diptera</taxon>
        <taxon>Brachycera</taxon>
        <taxon>Muscomorpha</taxon>
        <taxon>Hippoboscoidea</taxon>
        <taxon>Glossinidae</taxon>
        <taxon>Glossina</taxon>
    </lineage>
</organism>
<dbReference type="AlphaFoldDB" id="A0A1B0B1M1"/>
<dbReference type="EnsemblMetazoa" id="GPPI015882-RA">
    <property type="protein sequence ID" value="GPPI015882-PA"/>
    <property type="gene ID" value="GPPI015882"/>
</dbReference>
<dbReference type="EMBL" id="JXJN01007206">
    <property type="status" value="NOT_ANNOTATED_CDS"/>
    <property type="molecule type" value="Genomic_DNA"/>
</dbReference>
<feature type="coiled-coil region" evidence="1">
    <location>
        <begin position="199"/>
        <end position="235"/>
    </location>
</feature>
<reference evidence="3" key="1">
    <citation type="submission" date="2015-01" db="EMBL/GenBank/DDBJ databases">
        <authorList>
            <person name="Aksoy S."/>
            <person name="Warren W."/>
            <person name="Wilson R.K."/>
        </authorList>
    </citation>
    <scope>NUCLEOTIDE SEQUENCE [LARGE SCALE GENOMIC DNA]</scope>
    <source>
        <strain evidence="3">IAEA</strain>
    </source>
</reference>
<keyword evidence="1" id="KW-0175">Coiled coil</keyword>
<evidence type="ECO:0000256" key="1">
    <source>
        <dbReference type="SAM" id="Coils"/>
    </source>
</evidence>
<sequence length="235" mass="27291">MQACRLHFIKARKRSHDSEPIIRAFGGEKAHRDNMQFKNRNIFYEHNIVRVRDSSASLLRLSYTPHTFRDDSKSCNNNGEEDPSAYSEMIDKLLSNDNCNNNDSDHDASNCTCCDLSDSMASEKEEEKCKKPEEGLYRKEVFRKDEYGVSVAESRIVHSESRHIAVREDSICSFNETQENAVFGYDKKQKKSVSKKNSASRLALEKKRLEVEHQRLELEKKKFELQQEKEGCELK</sequence>
<accession>A0A1B0B1M1</accession>
<evidence type="ECO:0000313" key="2">
    <source>
        <dbReference type="EnsemblMetazoa" id="GPPI015882-PA"/>
    </source>
</evidence>
<reference evidence="2" key="2">
    <citation type="submission" date="2020-05" db="UniProtKB">
        <authorList>
            <consortium name="EnsemblMetazoa"/>
        </authorList>
    </citation>
    <scope>IDENTIFICATION</scope>
    <source>
        <strain evidence="2">IAEA</strain>
    </source>
</reference>
<protein>
    <submittedName>
        <fullName evidence="2">Uncharacterized protein</fullName>
    </submittedName>
</protein>
<proteinExistence type="predicted"/>
<evidence type="ECO:0000313" key="3">
    <source>
        <dbReference type="Proteomes" id="UP000092460"/>
    </source>
</evidence>
<name>A0A1B0B1M1_9MUSC</name>
<keyword evidence="3" id="KW-1185">Reference proteome</keyword>
<dbReference type="Proteomes" id="UP000092460">
    <property type="component" value="Unassembled WGS sequence"/>
</dbReference>